<dbReference type="Proteomes" id="UP001220022">
    <property type="component" value="Unassembled WGS sequence"/>
</dbReference>
<reference evidence="1 2" key="1">
    <citation type="submission" date="2023-03" db="EMBL/GenBank/DDBJ databases">
        <title>Draft genome sequence of type strain Streptomyces ferralitis JCM 14344.</title>
        <authorList>
            <person name="Klaysubun C."/>
            <person name="Duangmal K."/>
        </authorList>
    </citation>
    <scope>NUCLEOTIDE SEQUENCE [LARGE SCALE GENOMIC DNA]</scope>
    <source>
        <strain evidence="1 2">JCM 14344</strain>
    </source>
</reference>
<proteinExistence type="predicted"/>
<evidence type="ECO:0000313" key="1">
    <source>
        <dbReference type="EMBL" id="MDF2258354.1"/>
    </source>
</evidence>
<dbReference type="RefSeq" id="WP_275817291.1">
    <property type="nucleotide sequence ID" value="NZ_BAAANM010000007.1"/>
</dbReference>
<keyword evidence="2" id="KW-1185">Reference proteome</keyword>
<comment type="caution">
    <text evidence="1">The sequence shown here is derived from an EMBL/GenBank/DDBJ whole genome shotgun (WGS) entry which is preliminary data.</text>
</comment>
<name>A0ABT5Z3S6_9ACTN</name>
<protein>
    <submittedName>
        <fullName evidence="1">Uncharacterized protein</fullName>
    </submittedName>
</protein>
<organism evidence="1 2">
    <name type="scientific">Streptantibioticus ferralitis</name>
    <dbReference type="NCBI Taxonomy" id="236510"/>
    <lineage>
        <taxon>Bacteria</taxon>
        <taxon>Bacillati</taxon>
        <taxon>Actinomycetota</taxon>
        <taxon>Actinomycetes</taxon>
        <taxon>Kitasatosporales</taxon>
        <taxon>Streptomycetaceae</taxon>
        <taxon>Streptantibioticus</taxon>
    </lineage>
</organism>
<evidence type="ECO:0000313" key="2">
    <source>
        <dbReference type="Proteomes" id="UP001220022"/>
    </source>
</evidence>
<accession>A0ABT5Z3S6</accession>
<sequence>MSSALAIDHPFEPTRYRRARHRTPARAGRGGIALSIGKGPADRQLRIGDTFDLYHAAEELYAAIQATVDPIAILDVLGGYRIAN</sequence>
<dbReference type="EMBL" id="JARHTQ010000015">
    <property type="protein sequence ID" value="MDF2258354.1"/>
    <property type="molecule type" value="Genomic_DNA"/>
</dbReference>
<gene>
    <name evidence="1" type="ORF">P2L57_22325</name>
</gene>